<dbReference type="Pfam" id="PF13363">
    <property type="entry name" value="BetaGal_dom3"/>
    <property type="match status" value="1"/>
</dbReference>
<name>A0ABR4CWG0_9HELO</name>
<feature type="domain" description="Beta-galactosidase" evidence="9">
    <location>
        <begin position="426"/>
        <end position="607"/>
    </location>
</feature>
<dbReference type="SUPFAM" id="SSF51011">
    <property type="entry name" value="Glycosyl hydrolase domain"/>
    <property type="match status" value="1"/>
</dbReference>
<dbReference type="Gene3D" id="2.102.20.10">
    <property type="entry name" value="Beta-galactosidase, domain 2"/>
    <property type="match status" value="1"/>
</dbReference>
<dbReference type="SUPFAM" id="SSF49785">
    <property type="entry name" value="Galactose-binding domain-like"/>
    <property type="match status" value="2"/>
</dbReference>
<evidence type="ECO:0000256" key="2">
    <source>
        <dbReference type="ARBA" id="ARBA00009809"/>
    </source>
</evidence>
<dbReference type="Gene3D" id="3.20.20.80">
    <property type="entry name" value="Glycosidases"/>
    <property type="match status" value="1"/>
</dbReference>
<dbReference type="EC" id="3.2.1.23" evidence="3"/>
<dbReference type="InterPro" id="IPR008979">
    <property type="entry name" value="Galactose-bd-like_sf"/>
</dbReference>
<dbReference type="InterPro" id="IPR025300">
    <property type="entry name" value="BetaGal_jelly_roll_dom"/>
</dbReference>
<evidence type="ECO:0000313" key="11">
    <source>
        <dbReference type="Proteomes" id="UP001595075"/>
    </source>
</evidence>
<dbReference type="InterPro" id="IPR001944">
    <property type="entry name" value="Glycoside_Hdrlase_35"/>
</dbReference>
<keyword evidence="11" id="KW-1185">Reference proteome</keyword>
<keyword evidence="5" id="KW-0378">Hydrolase</keyword>
<dbReference type="InterPro" id="IPR018954">
    <property type="entry name" value="Betagal_dom2"/>
</dbReference>
<dbReference type="InterPro" id="IPR025972">
    <property type="entry name" value="BetaGal_dom3"/>
</dbReference>
<accession>A0ABR4CWG0</accession>
<dbReference type="PRINTS" id="PR00742">
    <property type="entry name" value="GLHYDRLASE35"/>
</dbReference>
<protein>
    <recommendedName>
        <fullName evidence="3">beta-galactosidase</fullName>
        <ecNumber evidence="3">3.2.1.23</ecNumber>
    </recommendedName>
</protein>
<proteinExistence type="inferred from homology"/>
<sequence length="1032" mass="114279">MSTPLEPKSDPALRRHFTEKRCRYANLLLSHRTTRENERPFTSLWEWFSHLICSLACVARLVTCQAQWPIHNNTLNSVVEWDHYSYIIKGQRIFIWSGEIHYWRIPVPELWIDILQKVKAAGFNAVSFYGNWGYHSAADGSLDFETGAHNFEKLLEITKEIGLYVLFRPGPYVNAEANAGGFPGWLTTGAYGTLRNNDSRYTDAWKPYMTRYSEIIAKHQITRGGSVFLYQIENEYGNQWKNVAAKTPNYAAIEYMEALEKCAREAGIDVPLMHNNPNMNTKSWSKDYGAGVGGNVDNYGLDHYPSCWSCDLLECTGVNGKVPEFTTYNYYNNFQQVAPTQPSFLTEFQGGSYNPWGGPEGGCVNTTGPDWVNVFYRHNIAQKVSAVNVYMLFGGTNCAPISESRTIGDKYHETKLFAQFLRVARDLTKVDLISNSTEYASDPAIYTSELRNADTNAGFYVTVHTLSPSKDLTPFKLKVATSLGNFTIPQYAESIVLNGRESKIIVTDFVVGKETLVYSTAEVLTVSTQDQKPLLFLWLPKSEHGEFFLSGVHDASRVKRDGCTSFRVHERSGGLVISYQQLAGKCVVRFDNGYRVVLIDRSAAYGTWFPSISDDPYTPENSTVVVQGPYLVRSASIVGEALSLMGDWKGTSSLEVFAPAAITQVSFNGKSIKVSKTDHGSLLGKLGSSTRDIESVKASLPPLQNWKAADGLPERLAEYDDSRWVVADHNSTQNPTKPATYPVLWADDYGYHSGHSIYRGRFTNSNASISGVNITIIGGLSSGWSAFLNGAFVGSWMGSKSLTRSSLLLSFANTTLKAENVLTIILDNMGHDQTSGATNPRGIYNATLIGGSGQHKFTEWRIAGTAGGEKNIDPVRGPYNEGGIHGERLGWHLPGFDDGSWNSSSPSIGLSEVGARWYRTVVPLNIPAGLDVSLGLRLSSPKGQILRAMVYVNGYQFGKYIPHIGNQVVFPVFPGILDHTGENTVAVSVWAMDGKGASLSIDWEVIGVVESSFEMEDTAYLRPKWVNRSAYY</sequence>
<dbReference type="InterPro" id="IPR037110">
    <property type="entry name" value="Betagal_dom2_sf"/>
</dbReference>
<gene>
    <name evidence="10" type="ORF">VTL71DRAFT_8054</name>
</gene>
<evidence type="ECO:0000256" key="1">
    <source>
        <dbReference type="ARBA" id="ARBA00001412"/>
    </source>
</evidence>
<dbReference type="PANTHER" id="PTHR23421">
    <property type="entry name" value="BETA-GALACTOSIDASE RELATED"/>
    <property type="match status" value="1"/>
</dbReference>
<comment type="similarity">
    <text evidence="2 8">Belongs to the glycosyl hydrolase 35 family.</text>
</comment>
<evidence type="ECO:0000256" key="4">
    <source>
        <dbReference type="ARBA" id="ARBA00022729"/>
    </source>
</evidence>
<dbReference type="Proteomes" id="UP001595075">
    <property type="component" value="Unassembled WGS sequence"/>
</dbReference>
<dbReference type="InterPro" id="IPR017853">
    <property type="entry name" value="GH"/>
</dbReference>
<keyword evidence="6" id="KW-0325">Glycoprotein</keyword>
<keyword evidence="4" id="KW-0732">Signal</keyword>
<evidence type="ECO:0000256" key="6">
    <source>
        <dbReference type="ARBA" id="ARBA00023180"/>
    </source>
</evidence>
<dbReference type="InterPro" id="IPR036833">
    <property type="entry name" value="BetaGal_dom3_sf"/>
</dbReference>
<evidence type="ECO:0000259" key="9">
    <source>
        <dbReference type="SMART" id="SM01029"/>
    </source>
</evidence>
<dbReference type="EMBL" id="JAZHXI010000002">
    <property type="protein sequence ID" value="KAL2074276.1"/>
    <property type="molecule type" value="Genomic_DNA"/>
</dbReference>
<dbReference type="InterPro" id="IPR031330">
    <property type="entry name" value="Gly_Hdrlase_35_cat"/>
</dbReference>
<comment type="catalytic activity">
    <reaction evidence="1">
        <text>Hydrolysis of terminal non-reducing beta-D-galactose residues in beta-D-galactosides.</text>
        <dbReference type="EC" id="3.2.1.23"/>
    </reaction>
</comment>
<dbReference type="Pfam" id="PF10435">
    <property type="entry name" value="BetaGal_dom2"/>
    <property type="match status" value="1"/>
</dbReference>
<evidence type="ECO:0000313" key="10">
    <source>
        <dbReference type="EMBL" id="KAL2074276.1"/>
    </source>
</evidence>
<dbReference type="SUPFAM" id="SSF117100">
    <property type="entry name" value="Beta-galactosidase LacA, domain 3"/>
    <property type="match status" value="1"/>
</dbReference>
<dbReference type="SMART" id="SM01029">
    <property type="entry name" value="BetaGal_dom2"/>
    <property type="match status" value="1"/>
</dbReference>
<dbReference type="Pfam" id="PF13364">
    <property type="entry name" value="BetaGal_ABD2"/>
    <property type="match status" value="2"/>
</dbReference>
<evidence type="ECO:0000256" key="7">
    <source>
        <dbReference type="ARBA" id="ARBA00023295"/>
    </source>
</evidence>
<evidence type="ECO:0000256" key="3">
    <source>
        <dbReference type="ARBA" id="ARBA00012756"/>
    </source>
</evidence>
<evidence type="ECO:0000256" key="5">
    <source>
        <dbReference type="ARBA" id="ARBA00022801"/>
    </source>
</evidence>
<dbReference type="Gene3D" id="2.60.390.10">
    <property type="entry name" value="Beta-galactosidase, domain 3"/>
    <property type="match status" value="1"/>
</dbReference>
<dbReference type="SUPFAM" id="SSF51445">
    <property type="entry name" value="(Trans)glycosidases"/>
    <property type="match status" value="1"/>
</dbReference>
<organism evidence="10 11">
    <name type="scientific">Oculimacula yallundae</name>
    <dbReference type="NCBI Taxonomy" id="86028"/>
    <lineage>
        <taxon>Eukaryota</taxon>
        <taxon>Fungi</taxon>
        <taxon>Dikarya</taxon>
        <taxon>Ascomycota</taxon>
        <taxon>Pezizomycotina</taxon>
        <taxon>Leotiomycetes</taxon>
        <taxon>Helotiales</taxon>
        <taxon>Ploettnerulaceae</taxon>
        <taxon>Oculimacula</taxon>
    </lineage>
</organism>
<comment type="caution">
    <text evidence="10">The sequence shown here is derived from an EMBL/GenBank/DDBJ whole genome shotgun (WGS) entry which is preliminary data.</text>
</comment>
<keyword evidence="7" id="KW-0326">Glycosidase</keyword>
<evidence type="ECO:0000256" key="8">
    <source>
        <dbReference type="RuleBase" id="RU003679"/>
    </source>
</evidence>
<dbReference type="Gene3D" id="2.60.120.260">
    <property type="entry name" value="Galactose-binding domain-like"/>
    <property type="match status" value="2"/>
</dbReference>
<dbReference type="Pfam" id="PF01301">
    <property type="entry name" value="Glyco_hydro_35"/>
    <property type="match status" value="1"/>
</dbReference>
<reference evidence="10 11" key="1">
    <citation type="journal article" date="2024" name="Commun. Biol.">
        <title>Comparative genomic analysis of thermophilic fungi reveals convergent evolutionary adaptations and gene losses.</title>
        <authorList>
            <person name="Steindorff A.S."/>
            <person name="Aguilar-Pontes M.V."/>
            <person name="Robinson A.J."/>
            <person name="Andreopoulos B."/>
            <person name="LaButti K."/>
            <person name="Kuo A."/>
            <person name="Mondo S."/>
            <person name="Riley R."/>
            <person name="Otillar R."/>
            <person name="Haridas S."/>
            <person name="Lipzen A."/>
            <person name="Grimwood J."/>
            <person name="Schmutz J."/>
            <person name="Clum A."/>
            <person name="Reid I.D."/>
            <person name="Moisan M.C."/>
            <person name="Butler G."/>
            <person name="Nguyen T.T.M."/>
            <person name="Dewar K."/>
            <person name="Conant G."/>
            <person name="Drula E."/>
            <person name="Henrissat B."/>
            <person name="Hansel C."/>
            <person name="Singer S."/>
            <person name="Hutchinson M.I."/>
            <person name="de Vries R.P."/>
            <person name="Natvig D.O."/>
            <person name="Powell A.J."/>
            <person name="Tsang A."/>
            <person name="Grigoriev I.V."/>
        </authorList>
    </citation>
    <scope>NUCLEOTIDE SEQUENCE [LARGE SCALE GENOMIC DNA]</scope>
    <source>
        <strain evidence="10 11">CBS 494.80</strain>
    </source>
</reference>